<dbReference type="OrthoDB" id="9817909at2"/>
<dbReference type="KEGG" id="emi:Emin_0759"/>
<accession>B2KCR8</accession>
<name>B2KCR8_ELUMP</name>
<evidence type="ECO:0000313" key="3">
    <source>
        <dbReference type="Proteomes" id="UP000001029"/>
    </source>
</evidence>
<keyword evidence="3" id="KW-1185">Reference proteome</keyword>
<sequence>MAKWLRYILMGAVILGFMGYTYWKYVIPKHRITVESELIMLGDLDGDHRWTNKDISLFYTFINNPYSLDNAATLRLDLNQNGYIDEQDINIIRQLVAANGNPYASLEVAQARSETFPRPRELYRYVPVAQYHLRPLWALPYAGVQNSVLDWLKDFKPNTNDSYADKLDSEIYAEAVRFDNAWKKRQSTLTDIEKDYARIKLLNAKRLYDSGDRYELLLSLIELTEDAETLTSRNQPDFPLKLLVFRDHLRDLLESPLYAEFEIGNKEWTDVLRQVSVYSKEDLGMEYDFSNMKPARNLSDLQNYLQRAEWQYYKTSAKDGDFRALIDYAQHDPRYLRAVARTSRKLQDLRVNNHNLPMVLLFREALRLKGGDKKKAVGLLDEAIRIPYGWIKFIPNDMLPSSLALDNFLLPGNKEDGADKSRHWNVFGGICLYKSPQEAVDLALRREFQDLKKGGYTNENMREFIRDMVANINGMYHVMTINPNLLTSAEK</sequence>
<dbReference type="InterPro" id="IPR018247">
    <property type="entry name" value="EF_Hand_1_Ca_BS"/>
</dbReference>
<reference evidence="2 3" key="1">
    <citation type="journal article" date="2009" name="Appl. Environ. Microbiol.">
        <title>Genomic analysis of 'Elusimicrobium minutum,' the first cultivated representative of the phylum 'Elusimicrobia' (formerly termite group 1).</title>
        <authorList>
            <person name="Herlemann D.P.R."/>
            <person name="Geissinger O."/>
            <person name="Ikeda-Ohtsubo W."/>
            <person name="Kunin V."/>
            <person name="Sun H."/>
            <person name="Lapidus A."/>
            <person name="Hugenholtz P."/>
            <person name="Brune A."/>
        </authorList>
    </citation>
    <scope>NUCLEOTIDE SEQUENCE [LARGE SCALE GENOMIC DNA]</scope>
    <source>
        <strain evidence="2 3">Pei191</strain>
    </source>
</reference>
<dbReference type="Gene3D" id="1.10.1330.10">
    <property type="entry name" value="Dockerin domain"/>
    <property type="match status" value="1"/>
</dbReference>
<organism evidence="2 3">
    <name type="scientific">Elusimicrobium minutum (strain Pei191)</name>
    <dbReference type="NCBI Taxonomy" id="445932"/>
    <lineage>
        <taxon>Bacteria</taxon>
        <taxon>Pseudomonadati</taxon>
        <taxon>Elusimicrobiota</taxon>
        <taxon>Elusimicrobia</taxon>
        <taxon>Elusimicrobiales</taxon>
        <taxon>Elusimicrobiaceae</taxon>
        <taxon>Elusimicrobium</taxon>
    </lineage>
</organism>
<dbReference type="AlphaFoldDB" id="B2KCR8"/>
<dbReference type="HOGENOM" id="CLU_555223_0_0_0"/>
<dbReference type="Proteomes" id="UP000001029">
    <property type="component" value="Chromosome"/>
</dbReference>
<proteinExistence type="predicted"/>
<protein>
    <recommendedName>
        <fullName evidence="4">Dockerin domain-containing protein</fullName>
    </recommendedName>
</protein>
<feature type="transmembrane region" description="Helical" evidence="1">
    <location>
        <begin position="7"/>
        <end position="23"/>
    </location>
</feature>
<dbReference type="EMBL" id="CP001055">
    <property type="protein sequence ID" value="ACC98314.1"/>
    <property type="molecule type" value="Genomic_DNA"/>
</dbReference>
<gene>
    <name evidence="2" type="ordered locus">Emin_0759</name>
</gene>
<dbReference type="SUPFAM" id="SSF63446">
    <property type="entry name" value="Type I dockerin domain"/>
    <property type="match status" value="1"/>
</dbReference>
<dbReference type="GO" id="GO:0000272">
    <property type="term" value="P:polysaccharide catabolic process"/>
    <property type="evidence" value="ECO:0007669"/>
    <property type="project" value="InterPro"/>
</dbReference>
<dbReference type="InterPro" id="IPR036439">
    <property type="entry name" value="Dockerin_dom_sf"/>
</dbReference>
<evidence type="ECO:0008006" key="4">
    <source>
        <dbReference type="Google" id="ProtNLM"/>
    </source>
</evidence>
<evidence type="ECO:0000313" key="2">
    <source>
        <dbReference type="EMBL" id="ACC98314.1"/>
    </source>
</evidence>
<keyword evidence="1" id="KW-0472">Membrane</keyword>
<keyword evidence="1" id="KW-0812">Transmembrane</keyword>
<evidence type="ECO:0000256" key="1">
    <source>
        <dbReference type="SAM" id="Phobius"/>
    </source>
</evidence>
<dbReference type="PROSITE" id="PS00018">
    <property type="entry name" value="EF_HAND_1"/>
    <property type="match status" value="1"/>
</dbReference>
<keyword evidence="1" id="KW-1133">Transmembrane helix</keyword>
<dbReference type="RefSeq" id="WP_012414929.1">
    <property type="nucleotide sequence ID" value="NC_010644.1"/>
</dbReference>